<feature type="compositionally biased region" description="Polar residues" evidence="1">
    <location>
        <begin position="244"/>
        <end position="261"/>
    </location>
</feature>
<dbReference type="AlphaFoldDB" id="A0A1L7XWA5"/>
<evidence type="ECO:0000256" key="1">
    <source>
        <dbReference type="SAM" id="MobiDB-lite"/>
    </source>
</evidence>
<feature type="compositionally biased region" description="Basic and acidic residues" evidence="1">
    <location>
        <begin position="562"/>
        <end position="571"/>
    </location>
</feature>
<dbReference type="OrthoDB" id="5418627at2759"/>
<accession>A0A1L7XWA5</accession>
<feature type="compositionally biased region" description="Acidic residues" evidence="1">
    <location>
        <begin position="475"/>
        <end position="485"/>
    </location>
</feature>
<name>A0A1L7XWA5_9HELO</name>
<feature type="region of interest" description="Disordered" evidence="1">
    <location>
        <begin position="558"/>
        <end position="589"/>
    </location>
</feature>
<reference evidence="2 3" key="1">
    <citation type="submission" date="2016-03" db="EMBL/GenBank/DDBJ databases">
        <authorList>
            <person name="Ploux O."/>
        </authorList>
    </citation>
    <scope>NUCLEOTIDE SEQUENCE [LARGE SCALE GENOMIC DNA]</scope>
    <source>
        <strain evidence="2 3">UAMH 11012</strain>
    </source>
</reference>
<feature type="compositionally biased region" description="Low complexity" evidence="1">
    <location>
        <begin position="288"/>
        <end position="302"/>
    </location>
</feature>
<dbReference type="EMBL" id="FJOG01000068">
    <property type="protein sequence ID" value="CZR69331.1"/>
    <property type="molecule type" value="Genomic_DNA"/>
</dbReference>
<evidence type="ECO:0000313" key="2">
    <source>
        <dbReference type="EMBL" id="CZR69331.1"/>
    </source>
</evidence>
<evidence type="ECO:0000313" key="3">
    <source>
        <dbReference type="Proteomes" id="UP000184330"/>
    </source>
</evidence>
<dbReference type="Proteomes" id="UP000184330">
    <property type="component" value="Unassembled WGS sequence"/>
</dbReference>
<feature type="compositionally biased region" description="Polar residues" evidence="1">
    <location>
        <begin position="417"/>
        <end position="428"/>
    </location>
</feature>
<keyword evidence="3" id="KW-1185">Reference proteome</keyword>
<protein>
    <submittedName>
        <fullName evidence="2">Uncharacterized protein</fullName>
    </submittedName>
</protein>
<dbReference type="STRING" id="576137.A0A1L7XWA5"/>
<feature type="region of interest" description="Disordered" evidence="1">
    <location>
        <begin position="81"/>
        <end position="523"/>
    </location>
</feature>
<organism evidence="2 3">
    <name type="scientific">Phialocephala subalpina</name>
    <dbReference type="NCBI Taxonomy" id="576137"/>
    <lineage>
        <taxon>Eukaryota</taxon>
        <taxon>Fungi</taxon>
        <taxon>Dikarya</taxon>
        <taxon>Ascomycota</taxon>
        <taxon>Pezizomycotina</taxon>
        <taxon>Leotiomycetes</taxon>
        <taxon>Helotiales</taxon>
        <taxon>Mollisiaceae</taxon>
        <taxon>Phialocephala</taxon>
        <taxon>Phialocephala fortinii species complex</taxon>
    </lineage>
</organism>
<sequence>MDEASKLVTALNSKLAELDHKVWKYRRDMASEFEKYTETLLRDAPEEVSETVSRTMAESMKGYKSLYPEVEAPFESCATGTHILTNGEKPPQPSTSAIPISLLTPAHQEDESPRSPHERDEEFRGVFTPSYLPLLDSTNRNERRSSAKTPVSPPPGNISPQPKAMDPLHVDASTDTRSLVSSPEVSRPATPKRRNTDEVSVASDWSEGGTTRRSALRRSSSSSRHSPRRVRFEVAGEEVLPTASPRNTKSVLTEEIPTTTFGGDMMGEEEAGSEQIEDIDDAPPKRISSSQALRALSRSPLLDDGTTWTTVTAPPDGSASVATTNGLSLDDEDENPMGNGVSQLGSSDALGPLGGDSSSNHNGANNGLGVKDDAEAEATSDDDEDLLDMPPLRRQPPSPKSVLSPARGLSPARTADIGNNTSTVSTRPSRAWQDLDNLGHQPSGRHSNLAFDAGDDDEMFNFDENAERRSSPIGPEDEEYDDFDTDAPVSPIGNEPISRFSTSPAREIVRSSPPKTAPATKGVVGSYKGHPFTMPIVSPDVHAHAASMGDINSFVGSVDGRSGVDESDLKSFKMSGGVGSFSGTPRSLSERMMLEDLQLADEAKRRR</sequence>
<feature type="compositionally biased region" description="Polar residues" evidence="1">
    <location>
        <begin position="356"/>
        <end position="365"/>
    </location>
</feature>
<feature type="compositionally biased region" description="Basic and acidic residues" evidence="1">
    <location>
        <begin position="107"/>
        <end position="124"/>
    </location>
</feature>
<proteinExistence type="predicted"/>
<gene>
    <name evidence="2" type="ORF">PAC_19231</name>
</gene>
<feature type="compositionally biased region" description="Acidic residues" evidence="1">
    <location>
        <begin position="266"/>
        <end position="281"/>
    </location>
</feature>
<feature type="compositionally biased region" description="Acidic residues" evidence="1">
    <location>
        <begin position="374"/>
        <end position="387"/>
    </location>
</feature>
<feature type="compositionally biased region" description="Polar residues" evidence="1">
    <location>
        <begin position="175"/>
        <end position="184"/>
    </location>
</feature>